<dbReference type="EnsemblMetazoa" id="CJA17538.1">
    <property type="protein sequence ID" value="CJA17538.1"/>
    <property type="gene ID" value="WBGene00136742"/>
</dbReference>
<keyword evidence="1" id="KW-0472">Membrane</keyword>
<dbReference type="Proteomes" id="UP000005237">
    <property type="component" value="Unassembled WGS sequence"/>
</dbReference>
<name>A0A8R1I7Y2_CAEJA</name>
<accession>A0A8R1I7Y2</accession>
<sequence>MTVDLKQQLELIDYLGVIAVWCIFFAILFFISIILNFACIKEDDDITALERVNTLFSISCGQKANGVYSWENNLDV</sequence>
<keyword evidence="1" id="KW-0812">Transmembrane</keyword>
<dbReference type="AlphaFoldDB" id="A0A8R1I7Y2"/>
<protein>
    <submittedName>
        <fullName evidence="2">Uncharacterized protein</fullName>
    </submittedName>
</protein>
<keyword evidence="3" id="KW-1185">Reference proteome</keyword>
<evidence type="ECO:0000256" key="1">
    <source>
        <dbReference type="SAM" id="Phobius"/>
    </source>
</evidence>
<organism evidence="2 3">
    <name type="scientific">Caenorhabditis japonica</name>
    <dbReference type="NCBI Taxonomy" id="281687"/>
    <lineage>
        <taxon>Eukaryota</taxon>
        <taxon>Metazoa</taxon>
        <taxon>Ecdysozoa</taxon>
        <taxon>Nematoda</taxon>
        <taxon>Chromadorea</taxon>
        <taxon>Rhabditida</taxon>
        <taxon>Rhabditina</taxon>
        <taxon>Rhabditomorpha</taxon>
        <taxon>Rhabditoidea</taxon>
        <taxon>Rhabditidae</taxon>
        <taxon>Peloderinae</taxon>
        <taxon>Caenorhabditis</taxon>
    </lineage>
</organism>
<evidence type="ECO:0000313" key="2">
    <source>
        <dbReference type="EnsemblMetazoa" id="CJA17538.1"/>
    </source>
</evidence>
<feature type="transmembrane region" description="Helical" evidence="1">
    <location>
        <begin position="12"/>
        <end position="35"/>
    </location>
</feature>
<reference evidence="2" key="2">
    <citation type="submission" date="2022-06" db="UniProtKB">
        <authorList>
            <consortium name="EnsemblMetazoa"/>
        </authorList>
    </citation>
    <scope>IDENTIFICATION</scope>
    <source>
        <strain evidence="2">DF5081</strain>
    </source>
</reference>
<keyword evidence="1" id="KW-1133">Transmembrane helix</keyword>
<evidence type="ECO:0000313" key="3">
    <source>
        <dbReference type="Proteomes" id="UP000005237"/>
    </source>
</evidence>
<reference evidence="3" key="1">
    <citation type="submission" date="2010-08" db="EMBL/GenBank/DDBJ databases">
        <authorList>
            <consortium name="Caenorhabditis japonica Sequencing Consortium"/>
            <person name="Wilson R.K."/>
        </authorList>
    </citation>
    <scope>NUCLEOTIDE SEQUENCE [LARGE SCALE GENOMIC DNA]</scope>
    <source>
        <strain evidence="3">DF5081</strain>
    </source>
</reference>
<proteinExistence type="predicted"/>
<dbReference type="Pfam" id="PF21525">
    <property type="entry name" value="Nlp36"/>
    <property type="match status" value="1"/>
</dbReference>